<reference evidence="1 2" key="1">
    <citation type="journal article" date="2013" name="Genome Announc.">
        <title>Genome Sequence of Moraxella macacae 0408225, a Novel Bacterial Species Isolated from a Cynomolgus Macaque with Epistaxis.</title>
        <authorList>
            <person name="Ladner J.T."/>
            <person name="Whitehouse C.A."/>
            <person name="Koroleva G.I."/>
            <person name="Palacios G.F."/>
        </authorList>
    </citation>
    <scope>NUCLEOTIDE SEQUENCE [LARGE SCALE GENOMIC DNA]</scope>
    <source>
        <strain evidence="1 2">0408225</strain>
    </source>
</reference>
<dbReference type="eggNOG" id="COG2980">
    <property type="taxonomic scope" value="Bacteria"/>
</dbReference>
<organism evidence="1 2">
    <name type="scientific">Moraxella macacae 0408225</name>
    <dbReference type="NCBI Taxonomy" id="1230338"/>
    <lineage>
        <taxon>Bacteria</taxon>
        <taxon>Pseudomonadati</taxon>
        <taxon>Pseudomonadota</taxon>
        <taxon>Gammaproteobacteria</taxon>
        <taxon>Moraxellales</taxon>
        <taxon>Moraxellaceae</taxon>
        <taxon>Moraxella</taxon>
    </lineage>
</organism>
<dbReference type="InterPro" id="IPR007485">
    <property type="entry name" value="LPS_assembly_LptE"/>
</dbReference>
<dbReference type="RefSeq" id="WP_009502081.1">
    <property type="nucleotide sequence ID" value="NZ_ANIN01000002.1"/>
</dbReference>
<accession>L2F7T1</accession>
<dbReference type="STRING" id="1230338.MOMA_08176"/>
<comment type="caution">
    <text evidence="1">The sequence shown here is derived from an EMBL/GenBank/DDBJ whole genome shotgun (WGS) entry which is preliminary data.</text>
</comment>
<dbReference type="Pfam" id="PF04390">
    <property type="entry name" value="LptE"/>
    <property type="match status" value="1"/>
</dbReference>
<dbReference type="GO" id="GO:0019867">
    <property type="term" value="C:outer membrane"/>
    <property type="evidence" value="ECO:0007669"/>
    <property type="project" value="InterPro"/>
</dbReference>
<evidence type="ECO:0000313" key="1">
    <source>
        <dbReference type="EMBL" id="ELA08523.1"/>
    </source>
</evidence>
<gene>
    <name evidence="1" type="ORF">MOMA_08176</name>
</gene>
<dbReference type="PATRIC" id="fig|1230338.3.peg.1747"/>
<evidence type="ECO:0000313" key="2">
    <source>
        <dbReference type="Proteomes" id="UP000023795"/>
    </source>
</evidence>
<keyword evidence="2" id="KW-1185">Reference proteome</keyword>
<dbReference type="GO" id="GO:0043165">
    <property type="term" value="P:Gram-negative-bacterium-type cell outer membrane assembly"/>
    <property type="evidence" value="ECO:0007669"/>
    <property type="project" value="InterPro"/>
</dbReference>
<dbReference type="AlphaFoldDB" id="L2F7T1"/>
<dbReference type="Proteomes" id="UP000023795">
    <property type="component" value="Unassembled WGS sequence"/>
</dbReference>
<proteinExistence type="predicted"/>
<evidence type="ECO:0008006" key="3">
    <source>
        <dbReference type="Google" id="ProtNLM"/>
    </source>
</evidence>
<sequence length="181" mass="20171">MQLKQAIQIFCRSCIVAVLVLQVTACGFHLRGYTSPLSLSIPSTSLIFGDNLADVSLKNALKDKFSLLAVTVDTESALDSKSGVQKPSILVQNIRLQNFQLRGVLTEVRMVMSADVTYYTQQHDKIVSKTNTIQVQHSYQYDQANVNTENTQAEKIQNWLYDALAERIADQYVALTLPKAS</sequence>
<name>L2F7T1_9GAMM</name>
<dbReference type="EMBL" id="ANIN01000002">
    <property type="protein sequence ID" value="ELA08523.1"/>
    <property type="molecule type" value="Genomic_DNA"/>
</dbReference>
<dbReference type="Gene3D" id="3.30.160.150">
    <property type="entry name" value="Lipoprotein like domain"/>
    <property type="match status" value="1"/>
</dbReference>
<protein>
    <recommendedName>
        <fullName evidence="3">LPS-assembly lipoprotein LptE</fullName>
    </recommendedName>
</protein>